<gene>
    <name evidence="2" type="ORF">H072_4552</name>
</gene>
<accession>S8BQ03</accession>
<dbReference type="Proteomes" id="UP000015100">
    <property type="component" value="Unassembled WGS sequence"/>
</dbReference>
<dbReference type="AlphaFoldDB" id="S8BQ03"/>
<sequence>MVSTRKSGANGQMVAMDDHGDVIDQSSGKRATVKTIQKKEPKAPKATQPKSSKVKSQPEPKPEPSAANDQGNPEGGESEAEANGNGYEAVEETVIEDKRPKKGPGRPRKDQTVNGNNTTETKNKHPDNEYDIPDETDSESTLRQDMTSKDFRKNFKKSANAMQAKLQSTYDSLSAHRQSVEKRLKVLDDVMFDDVNEMNRNGIYGEVFYNHPKYRGHYKPLPAVLPGDPFPAHSTDFDENDPRVQRLFPTDEHRAYQMDVFKNHLDNIEVSLEKASSLVKIAENIFTMAKGYKSALERQSKFAEKCFHTAETVKDRYIDRRIEERGRIQRMTRKEAPPVPRQEFHPTQSRVAIATDNNNFNRKRKLSAFEERQNQRLPKRRIIEPTPPPEPEVIDLVESDEDDAVPDITTPEPPATPPPAAERVIIEGFGNHTPGRTRRYEHPDDSDDDAAERTKDGILIDSRPWSEEENSILDLAMSHCQSKLQSIKIHFKHIRPNTCSQKYQAGGMT</sequence>
<feature type="region of interest" description="Disordered" evidence="1">
    <location>
        <begin position="369"/>
        <end position="394"/>
    </location>
</feature>
<evidence type="ECO:0000313" key="3">
    <source>
        <dbReference type="Proteomes" id="UP000015100"/>
    </source>
</evidence>
<keyword evidence="3" id="KW-1185">Reference proteome</keyword>
<comment type="caution">
    <text evidence="2">The sequence shown here is derived from an EMBL/GenBank/DDBJ whole genome shotgun (WGS) entry which is preliminary data.</text>
</comment>
<proteinExistence type="predicted"/>
<feature type="region of interest" description="Disordered" evidence="1">
    <location>
        <begin position="1"/>
        <end position="145"/>
    </location>
</feature>
<protein>
    <submittedName>
        <fullName evidence="2">Uncharacterized protein</fullName>
    </submittedName>
</protein>
<organism evidence="2 3">
    <name type="scientific">Dactylellina haptotyla (strain CBS 200.50)</name>
    <name type="common">Nematode-trapping fungus</name>
    <name type="synonym">Monacrosporium haptotylum</name>
    <dbReference type="NCBI Taxonomy" id="1284197"/>
    <lineage>
        <taxon>Eukaryota</taxon>
        <taxon>Fungi</taxon>
        <taxon>Dikarya</taxon>
        <taxon>Ascomycota</taxon>
        <taxon>Pezizomycotina</taxon>
        <taxon>Orbiliomycetes</taxon>
        <taxon>Orbiliales</taxon>
        <taxon>Orbiliaceae</taxon>
        <taxon>Dactylellina</taxon>
    </lineage>
</organism>
<feature type="compositionally biased region" description="Polar residues" evidence="1">
    <location>
        <begin position="1"/>
        <end position="10"/>
    </location>
</feature>
<feature type="region of interest" description="Disordered" evidence="1">
    <location>
        <begin position="430"/>
        <end position="457"/>
    </location>
</feature>
<reference evidence="3" key="2">
    <citation type="submission" date="2013-04" db="EMBL/GenBank/DDBJ databases">
        <title>Genomic mechanisms accounting for the adaptation to parasitism in nematode-trapping fungi.</title>
        <authorList>
            <person name="Ahren D.G."/>
        </authorList>
    </citation>
    <scope>NUCLEOTIDE SEQUENCE [LARGE SCALE GENOMIC DNA]</scope>
    <source>
        <strain evidence="3">CBS 200.50</strain>
    </source>
</reference>
<reference evidence="2 3" key="1">
    <citation type="journal article" date="2013" name="PLoS Genet.">
        <title>Genomic mechanisms accounting for the adaptation to parasitism in nematode-trapping fungi.</title>
        <authorList>
            <person name="Meerupati T."/>
            <person name="Andersson K.M."/>
            <person name="Friman E."/>
            <person name="Kumar D."/>
            <person name="Tunlid A."/>
            <person name="Ahren D."/>
        </authorList>
    </citation>
    <scope>NUCLEOTIDE SEQUENCE [LARGE SCALE GENOMIC DNA]</scope>
    <source>
        <strain evidence="2 3">CBS 200.50</strain>
    </source>
</reference>
<dbReference type="OrthoDB" id="5334978at2759"/>
<name>S8BQ03_DACHA</name>
<evidence type="ECO:0000256" key="1">
    <source>
        <dbReference type="SAM" id="MobiDB-lite"/>
    </source>
</evidence>
<dbReference type="EMBL" id="AQGS01000238">
    <property type="protein sequence ID" value="EPS41543.1"/>
    <property type="molecule type" value="Genomic_DNA"/>
</dbReference>
<feature type="compositionally biased region" description="Acidic residues" evidence="1">
    <location>
        <begin position="129"/>
        <end position="138"/>
    </location>
</feature>
<dbReference type="HOGENOM" id="CLU_535295_0_0_1"/>
<evidence type="ECO:0000313" key="2">
    <source>
        <dbReference type="EMBL" id="EPS41543.1"/>
    </source>
</evidence>